<dbReference type="EMBL" id="FIZP01000002">
    <property type="protein sequence ID" value="CZE47204.1"/>
    <property type="molecule type" value="Genomic_DNA"/>
</dbReference>
<keyword evidence="2" id="KW-1185">Reference proteome</keyword>
<proteinExistence type="predicted"/>
<evidence type="ECO:0000313" key="2">
    <source>
        <dbReference type="Proteomes" id="UP000069632"/>
    </source>
</evidence>
<keyword evidence="1" id="KW-0131">Cell cycle</keyword>
<sequence>MKDEEFDVEELAYEVSVLLEGMLYFAGVKKQNLQKAAELYVEVIDDVLENSDATGVDETIEVVAYLKKNHAELFK</sequence>
<protein>
    <submittedName>
        <fullName evidence="1">Cell division protein</fullName>
    </submittedName>
</protein>
<dbReference type="AlphaFoldDB" id="A0A128EM31"/>
<organism evidence="1 2">
    <name type="scientific">Campylobacter geochelonis</name>
    <dbReference type="NCBI Taxonomy" id="1780362"/>
    <lineage>
        <taxon>Bacteria</taxon>
        <taxon>Pseudomonadati</taxon>
        <taxon>Campylobacterota</taxon>
        <taxon>Epsilonproteobacteria</taxon>
        <taxon>Campylobacterales</taxon>
        <taxon>Campylobacteraceae</taxon>
        <taxon>Campylobacter</taxon>
    </lineage>
</organism>
<dbReference type="Proteomes" id="UP000069632">
    <property type="component" value="Unassembled WGS sequence"/>
</dbReference>
<dbReference type="RefSeq" id="WP_075493365.1">
    <property type="nucleotide sequence ID" value="NZ_CP053844.1"/>
</dbReference>
<evidence type="ECO:0000313" key="1">
    <source>
        <dbReference type="EMBL" id="CZE47204.1"/>
    </source>
</evidence>
<reference evidence="1 2" key="1">
    <citation type="submission" date="2016-02" db="EMBL/GenBank/DDBJ databases">
        <authorList>
            <consortium name="Pathogen Informatics"/>
        </authorList>
    </citation>
    <scope>NUCLEOTIDE SEQUENCE [LARGE SCALE GENOMIC DNA]</scope>
    <source>
        <strain evidence="1 2">RC20</strain>
    </source>
</reference>
<dbReference type="GO" id="GO:0051301">
    <property type="term" value="P:cell division"/>
    <property type="evidence" value="ECO:0007669"/>
    <property type="project" value="UniProtKB-KW"/>
</dbReference>
<accession>A0A128EM31</accession>
<gene>
    <name evidence="1" type="primary">ftsH_1</name>
    <name evidence="1" type="ORF">ERS672216_00767</name>
</gene>
<name>A0A128EM31_9BACT</name>
<keyword evidence="1" id="KW-0132">Cell division</keyword>
<dbReference type="OrthoDB" id="5359049at2"/>